<accession>A0A2M4AZG3</accession>
<dbReference type="GO" id="GO:0006384">
    <property type="term" value="P:transcription initiation at RNA polymerase III promoter"/>
    <property type="evidence" value="ECO:0007669"/>
    <property type="project" value="InterPro"/>
</dbReference>
<dbReference type="Pfam" id="PF15497">
    <property type="entry name" value="SNAPC5"/>
    <property type="match status" value="1"/>
</dbReference>
<dbReference type="AlphaFoldDB" id="A0A2M4AZG3"/>
<name>A0A2M4AZG3_9DIPT</name>
<evidence type="ECO:0000313" key="2">
    <source>
        <dbReference type="EMBL" id="MBW46145.1"/>
    </source>
</evidence>
<feature type="region of interest" description="Disordered" evidence="1">
    <location>
        <begin position="51"/>
        <end position="70"/>
    </location>
</feature>
<proteinExistence type="predicted"/>
<evidence type="ECO:0000256" key="1">
    <source>
        <dbReference type="SAM" id="MobiDB-lite"/>
    </source>
</evidence>
<protein>
    <submittedName>
        <fullName evidence="2">Uncharacterized protein</fullName>
    </submittedName>
</protein>
<dbReference type="EMBL" id="GGFK01012824">
    <property type="protein sequence ID" value="MBW46145.1"/>
    <property type="molecule type" value="Transcribed_RNA"/>
</dbReference>
<dbReference type="GO" id="GO:0005634">
    <property type="term" value="C:nucleus"/>
    <property type="evidence" value="ECO:0007669"/>
    <property type="project" value="InterPro"/>
</dbReference>
<organism evidence="2">
    <name type="scientific">Anopheles triannulatus</name>
    <dbReference type="NCBI Taxonomy" id="58253"/>
    <lineage>
        <taxon>Eukaryota</taxon>
        <taxon>Metazoa</taxon>
        <taxon>Ecdysozoa</taxon>
        <taxon>Arthropoda</taxon>
        <taxon>Hexapoda</taxon>
        <taxon>Insecta</taxon>
        <taxon>Pterygota</taxon>
        <taxon>Neoptera</taxon>
        <taxon>Endopterygota</taxon>
        <taxon>Diptera</taxon>
        <taxon>Nematocera</taxon>
        <taxon>Culicoidea</taxon>
        <taxon>Culicidae</taxon>
        <taxon>Anophelinae</taxon>
        <taxon>Anopheles</taxon>
    </lineage>
</organism>
<dbReference type="InterPro" id="IPR029138">
    <property type="entry name" value="SNAPC5"/>
</dbReference>
<reference evidence="2" key="1">
    <citation type="submission" date="2018-01" db="EMBL/GenBank/DDBJ databases">
        <title>An insight into the sialome of Amazonian anophelines.</title>
        <authorList>
            <person name="Ribeiro J.M."/>
            <person name="Scarpassa V."/>
            <person name="Calvo E."/>
        </authorList>
    </citation>
    <scope>NUCLEOTIDE SEQUENCE</scope>
    <source>
        <tissue evidence="2">Salivary glands</tissue>
    </source>
</reference>
<dbReference type="GO" id="GO:0006366">
    <property type="term" value="P:transcription by RNA polymerase II"/>
    <property type="evidence" value="ECO:0007669"/>
    <property type="project" value="InterPro"/>
</dbReference>
<sequence length="101" mass="11817">MEDVQTLNHLFKERRYLQEMEKTLHSMIEKINQQLNQRMVEELDLKSRDAQVTVGVSPSKDPVEPEPAACSSDINKQQLDLTVNNKPCFNLLWEEEDDEED</sequence>